<proteinExistence type="predicted"/>
<organism evidence="1 2">
    <name type="scientific">Undibacterium umbellatum</name>
    <dbReference type="NCBI Taxonomy" id="2762300"/>
    <lineage>
        <taxon>Bacteria</taxon>
        <taxon>Pseudomonadati</taxon>
        <taxon>Pseudomonadota</taxon>
        <taxon>Betaproteobacteria</taxon>
        <taxon>Burkholderiales</taxon>
        <taxon>Oxalobacteraceae</taxon>
        <taxon>Undibacterium</taxon>
    </lineage>
</organism>
<dbReference type="EMBL" id="JACOFX010000004">
    <property type="protein sequence ID" value="MBC3908143.1"/>
    <property type="molecule type" value="Genomic_DNA"/>
</dbReference>
<evidence type="ECO:0000313" key="2">
    <source>
        <dbReference type="Proteomes" id="UP000646911"/>
    </source>
</evidence>
<dbReference type="InterPro" id="IPR032568">
    <property type="entry name" value="DUF4926"/>
</dbReference>
<accession>A0ABR6Z8P5</accession>
<keyword evidence="2" id="KW-1185">Reference proteome</keyword>
<comment type="caution">
    <text evidence="1">The sequence shown here is derived from an EMBL/GenBank/DDBJ whole genome shotgun (WGS) entry which is preliminary data.</text>
</comment>
<dbReference type="Proteomes" id="UP000646911">
    <property type="component" value="Unassembled WGS sequence"/>
</dbReference>
<sequence>MSFALFEVVFLNENLSDEGLLVGTKGTVIDIYIQPSEAYEVEFCDSAGRTIATLALLPNQLRLNE</sequence>
<dbReference type="RefSeq" id="WP_186953688.1">
    <property type="nucleotide sequence ID" value="NZ_JACOFX010000004.1"/>
</dbReference>
<protein>
    <submittedName>
        <fullName evidence="1">DUF4926 domain-containing protein</fullName>
    </submittedName>
</protein>
<evidence type="ECO:0000313" key="1">
    <source>
        <dbReference type="EMBL" id="MBC3908143.1"/>
    </source>
</evidence>
<name>A0ABR6Z8P5_9BURK</name>
<dbReference type="Pfam" id="PF16277">
    <property type="entry name" value="DUF4926"/>
    <property type="match status" value="1"/>
</dbReference>
<reference evidence="1 2" key="1">
    <citation type="submission" date="2020-08" db="EMBL/GenBank/DDBJ databases">
        <title>Novel species isolated from subtropical streams in China.</title>
        <authorList>
            <person name="Lu H."/>
        </authorList>
    </citation>
    <scope>NUCLEOTIDE SEQUENCE [LARGE SCALE GENOMIC DNA]</scope>
    <source>
        <strain evidence="1 2">NL8W</strain>
    </source>
</reference>
<gene>
    <name evidence="1" type="ORF">H8L47_11305</name>
</gene>